<evidence type="ECO:0000313" key="2">
    <source>
        <dbReference type="Proteomes" id="UP001165136"/>
    </source>
</evidence>
<gene>
    <name evidence="1" type="ORF">Atai01_32700</name>
</gene>
<evidence type="ECO:0000313" key="1">
    <source>
        <dbReference type="EMBL" id="GLY66651.1"/>
    </source>
</evidence>
<keyword evidence="2" id="KW-1185">Reference proteome</keyword>
<dbReference type="InterPro" id="IPR027476">
    <property type="entry name" value="DppA_N"/>
</dbReference>
<dbReference type="EMBL" id="BSTI01000006">
    <property type="protein sequence ID" value="GLY66651.1"/>
    <property type="molecule type" value="Genomic_DNA"/>
</dbReference>
<dbReference type="InterPro" id="IPR036177">
    <property type="entry name" value="Peptidase_M55_sf"/>
</dbReference>
<comment type="caution">
    <text evidence="1">The sequence shown here is derived from an EMBL/GenBank/DDBJ whole genome shotgun (WGS) entry which is preliminary data.</text>
</comment>
<accession>A0A9W6VHN7</accession>
<dbReference type="AlphaFoldDB" id="A0A9W6VHN7"/>
<proteinExistence type="predicted"/>
<organism evidence="1 2">
    <name type="scientific">Amycolatopsis taiwanensis</name>
    <dbReference type="NCBI Taxonomy" id="342230"/>
    <lineage>
        <taxon>Bacteria</taxon>
        <taxon>Bacillati</taxon>
        <taxon>Actinomycetota</taxon>
        <taxon>Actinomycetes</taxon>
        <taxon>Pseudonocardiales</taxon>
        <taxon>Pseudonocardiaceae</taxon>
        <taxon>Amycolatopsis</taxon>
    </lineage>
</organism>
<dbReference type="Pfam" id="PF04951">
    <property type="entry name" value="Peptidase_M55"/>
    <property type="match status" value="1"/>
</dbReference>
<dbReference type="InterPro" id="IPR007035">
    <property type="entry name" value="Peptidase_M55"/>
</dbReference>
<reference evidence="1" key="1">
    <citation type="submission" date="2023-03" db="EMBL/GenBank/DDBJ databases">
        <title>Amycolatopsis taiwanensis NBRC 103393.</title>
        <authorList>
            <person name="Ichikawa N."/>
            <person name="Sato H."/>
            <person name="Tonouchi N."/>
        </authorList>
    </citation>
    <scope>NUCLEOTIDE SEQUENCE</scope>
    <source>
        <strain evidence="1">NBRC 103393</strain>
    </source>
</reference>
<sequence>MAGLADDTDAVLFVGYHAKAGIAGSALAHTIAGGLIADVRCSGHSLGELGLSIALAAHYGVPPVLVSGHDTIATEAAEVAPGMRCVVVKTALGARSAALLHPDEARDRIQQAVPDALANRESVRPLRFDARIRIAAAVWHNEHTRQPVMRSLTAYDR</sequence>
<name>A0A9W6VHN7_9PSEU</name>
<dbReference type="Gene3D" id="3.40.50.10780">
    <property type="entry name" value="Dipeptide transport protein"/>
    <property type="match status" value="1"/>
</dbReference>
<dbReference type="SUPFAM" id="SSF63992">
    <property type="entry name" value="Dipeptide transport protein"/>
    <property type="match status" value="1"/>
</dbReference>
<dbReference type="Proteomes" id="UP001165136">
    <property type="component" value="Unassembled WGS sequence"/>
</dbReference>
<protein>
    <submittedName>
        <fullName evidence="1">Uncharacterized protein</fullName>
    </submittedName>
</protein>